<dbReference type="RefSeq" id="WP_420905994.1">
    <property type="nucleotide sequence ID" value="NZ_BAAFGK010000004.1"/>
</dbReference>
<evidence type="ECO:0000313" key="3">
    <source>
        <dbReference type="EMBL" id="GAB0058318.1"/>
    </source>
</evidence>
<keyword evidence="2 3" id="KW-0378">Hydrolase</keyword>
<dbReference type="NCBIfam" id="TIGR01876">
    <property type="entry name" value="cas_Cas5d"/>
    <property type="match status" value="1"/>
</dbReference>
<gene>
    <name evidence="3" type="primary">cas5d</name>
    <name evidence="3" type="ORF">SIID45300_02666</name>
</gene>
<evidence type="ECO:0000256" key="2">
    <source>
        <dbReference type="PIRNR" id="PIRNR029950"/>
    </source>
</evidence>
<dbReference type="GO" id="GO:0016787">
    <property type="term" value="F:hydrolase activity"/>
    <property type="evidence" value="ECO:0007669"/>
    <property type="project" value="UniProtKB-KW"/>
</dbReference>
<dbReference type="InterPro" id="IPR013422">
    <property type="entry name" value="CRISPR-assoc_prot_Cas5_N"/>
</dbReference>
<dbReference type="NCBIfam" id="TIGR02593">
    <property type="entry name" value="CRISPR_cas5"/>
    <property type="match status" value="1"/>
</dbReference>
<dbReference type="InterPro" id="IPR021124">
    <property type="entry name" value="CRISPR-assoc_prot_Cas5"/>
</dbReference>
<comment type="caution">
    <text evidence="3">The sequence shown here is derived from an EMBL/GenBank/DDBJ whole genome shotgun (WGS) entry which is preliminary data.</text>
</comment>
<keyword evidence="2" id="KW-0540">Nuclease</keyword>
<sequence length="242" mass="27605">MSHGIRLHVWGEYACWTRPEMKAERVSYDVMTPSGARGILEAIYWKPQMRWVIDRIRVLAPIRFANIRRNEVDLPKISVTAKAMQGLESGPSIHAEENRQQRATLLLTNVVYGIEAHIEILDAQEKNGTTLSEPVAKHLDQFNRRVRDGACFHRPYLGCREFPAYFAPVDAAGFPPVPDELKGERQLGFMLDDLEHVGHPGSTPRPHRCDARCQPRFFRARMLDGMVDVAACRKERQEVFGS</sequence>
<keyword evidence="4" id="KW-1185">Reference proteome</keyword>
<keyword evidence="2" id="KW-0694">RNA-binding</keyword>
<proteinExistence type="inferred from homology"/>
<keyword evidence="1 2" id="KW-0051">Antiviral defense</keyword>
<evidence type="ECO:0000313" key="4">
    <source>
        <dbReference type="Proteomes" id="UP001628193"/>
    </source>
</evidence>
<dbReference type="CDD" id="cd09752">
    <property type="entry name" value="Cas5_I-C"/>
    <property type="match status" value="1"/>
</dbReference>
<name>A0ABQ0CBP5_9PROT</name>
<protein>
    <recommendedName>
        <fullName evidence="2">pre-crRNA processing endonuclease</fullName>
        <ecNumber evidence="2">3.1.-.-</ecNumber>
    </recommendedName>
</protein>
<accession>A0ABQ0CBP5</accession>
<dbReference type="EMBL" id="BAAFGK010000004">
    <property type="protein sequence ID" value="GAB0058318.1"/>
    <property type="molecule type" value="Genomic_DNA"/>
</dbReference>
<comment type="function">
    <text evidence="2">CRISPR (clustered regularly interspaced short palindromic repeat) is an adaptive immune system that provides protection against mobile genetic elements (viruses, transposable elements and conjugative plasmids). CRISPR clusters contain spacers, sequences complementary to antecedent mobile elements, and target invading nucleic acids. CRISPR clusters are transcribed and processed into CRISPR RNA (crRNA).</text>
</comment>
<dbReference type="Gene3D" id="3.30.70.2660">
    <property type="match status" value="1"/>
</dbReference>
<evidence type="ECO:0000256" key="1">
    <source>
        <dbReference type="ARBA" id="ARBA00023118"/>
    </source>
</evidence>
<comment type="similarity">
    <text evidence="2">Belongs to the CRISPR-associated protein Cas5 family. Subtype I-C/Dvulg subfamily.</text>
</comment>
<dbReference type="Proteomes" id="UP001628193">
    <property type="component" value="Unassembled WGS sequence"/>
</dbReference>
<dbReference type="PIRSF" id="PIRSF029950">
    <property type="entry name" value="Cas_CT1134"/>
    <property type="match status" value="1"/>
</dbReference>
<keyword evidence="2" id="KW-0255">Endonuclease</keyword>
<dbReference type="InterPro" id="IPR010155">
    <property type="entry name" value="CRISPR-assoc_prot_Cas5d"/>
</dbReference>
<reference evidence="3 4" key="1">
    <citation type="submission" date="2024-09" db="EMBL/GenBank/DDBJ databases">
        <title>Draft genome sequence of Candidatus Magnetaquicoccaceae bacterium FCR-1.</title>
        <authorList>
            <person name="Shimoshige H."/>
            <person name="Shimamura S."/>
            <person name="Taoka A."/>
            <person name="Kobayashi H."/>
            <person name="Maekawa T."/>
        </authorList>
    </citation>
    <scope>NUCLEOTIDE SEQUENCE [LARGE SCALE GENOMIC DNA]</scope>
    <source>
        <strain evidence="3 4">FCR-1</strain>
    </source>
</reference>
<organism evidence="3 4">
    <name type="scientific">Candidatus Magnetaquiglobus chichijimensis</name>
    <dbReference type="NCBI Taxonomy" id="3141448"/>
    <lineage>
        <taxon>Bacteria</taxon>
        <taxon>Pseudomonadati</taxon>
        <taxon>Pseudomonadota</taxon>
        <taxon>Magnetococcia</taxon>
        <taxon>Magnetococcales</taxon>
        <taxon>Candidatus Magnetaquicoccaceae</taxon>
        <taxon>Candidatus Magnetaquiglobus</taxon>
    </lineage>
</organism>
<dbReference type="EC" id="3.1.-.-" evidence="2"/>
<dbReference type="Pfam" id="PF09704">
    <property type="entry name" value="Cas_Cas5d"/>
    <property type="match status" value="1"/>
</dbReference>